<evidence type="ECO:0000256" key="3">
    <source>
        <dbReference type="ARBA" id="ARBA00022475"/>
    </source>
</evidence>
<evidence type="ECO:0000256" key="1">
    <source>
        <dbReference type="ARBA" id="ARBA00004651"/>
    </source>
</evidence>
<dbReference type="PROSITE" id="PS50850">
    <property type="entry name" value="MFS"/>
    <property type="match status" value="1"/>
</dbReference>
<dbReference type="CDD" id="cd17502">
    <property type="entry name" value="MFS_Azr1_MDR_like"/>
    <property type="match status" value="1"/>
</dbReference>
<comment type="caution">
    <text evidence="9">The sequence shown here is derived from an EMBL/GenBank/DDBJ whole genome shotgun (WGS) entry which is preliminary data.</text>
</comment>
<dbReference type="AlphaFoldDB" id="A0A399J7P7"/>
<keyword evidence="2" id="KW-0813">Transport</keyword>
<feature type="transmembrane region" description="Helical" evidence="7">
    <location>
        <begin position="418"/>
        <end position="437"/>
    </location>
</feature>
<evidence type="ECO:0000256" key="5">
    <source>
        <dbReference type="ARBA" id="ARBA00022989"/>
    </source>
</evidence>
<dbReference type="SUPFAM" id="SSF103473">
    <property type="entry name" value="MFS general substrate transporter"/>
    <property type="match status" value="1"/>
</dbReference>
<feature type="domain" description="Major facilitator superfamily (MFS) profile" evidence="8">
    <location>
        <begin position="28"/>
        <end position="503"/>
    </location>
</feature>
<evidence type="ECO:0000256" key="2">
    <source>
        <dbReference type="ARBA" id="ARBA00022448"/>
    </source>
</evidence>
<dbReference type="PANTHER" id="PTHR23501">
    <property type="entry name" value="MAJOR FACILITATOR SUPERFAMILY"/>
    <property type="match status" value="1"/>
</dbReference>
<dbReference type="GO" id="GO:0005886">
    <property type="term" value="C:plasma membrane"/>
    <property type="evidence" value="ECO:0007669"/>
    <property type="project" value="UniProtKB-SubCell"/>
</dbReference>
<dbReference type="FunFam" id="1.20.1720.10:FF:000004">
    <property type="entry name" value="EmrB/QacA family drug resistance transporter"/>
    <property type="match status" value="1"/>
</dbReference>
<name>A0A399J7P7_9RHOB</name>
<gene>
    <name evidence="9" type="ORF">DL237_04875</name>
</gene>
<sequence length="516" mass="54089">MISPKDRAETTTAAQDIPSPDSRRLRVVLLTVALTLFLASTGQSIVSTALPEIVSDLGGLSYITWVVTAYLLSSTIGAPIAGKLGDMYGRKIVLQCAIVIFLLGGAIAGMAWNMPVLILGRIIQGLGGGSLIVVSMAVVADVLPPRERARAQGTLSAVFGVSTVLGPLVGGFLVQSVGWHWIFFVNLPFGVAAFVVLTRTLAAQAQTVRHKMDYLGAVLLMCFLSALVLLANLAGTILPWGSVATLALMGLTVLSLAAFLLNEARASEPVMPLLLFRVRNYQVANSVNFLVGMAMFGTISFVPMFLQVVKGVEPARSGLYLIAMMAGLIGGSFSAGRFMTRTGRYKFLPPLATGLLCIALIALSRIGPETPLWQIAANLAFVGMGIGPNLSVGVVSIQTAIPREHLGVGTASANMFRLTGGAVGTSIFGAVFNHGMALHVQPLMPQLERIQDLTTSIIAQLEPIARAEVVQGFSNAISPMFLIGAVVAALACLISLRLVELPLGAGSSQRGSAPAE</sequence>
<keyword evidence="5 7" id="KW-1133">Transmembrane helix</keyword>
<comment type="subcellular location">
    <subcellularLocation>
        <location evidence="1">Cell membrane</location>
        <topology evidence="1">Multi-pass membrane protein</topology>
    </subcellularLocation>
</comment>
<feature type="transmembrane region" description="Helical" evidence="7">
    <location>
        <begin position="318"/>
        <end position="335"/>
    </location>
</feature>
<feature type="transmembrane region" description="Helical" evidence="7">
    <location>
        <begin position="62"/>
        <end position="80"/>
    </location>
</feature>
<evidence type="ECO:0000313" key="10">
    <source>
        <dbReference type="Proteomes" id="UP000265848"/>
    </source>
</evidence>
<accession>A0A399J7P7</accession>
<feature type="transmembrane region" description="Helical" evidence="7">
    <location>
        <begin position="214"/>
        <end position="234"/>
    </location>
</feature>
<evidence type="ECO:0000259" key="8">
    <source>
        <dbReference type="PROSITE" id="PS50850"/>
    </source>
</evidence>
<feature type="transmembrane region" description="Helical" evidence="7">
    <location>
        <begin position="92"/>
        <end position="112"/>
    </location>
</feature>
<feature type="transmembrane region" description="Helical" evidence="7">
    <location>
        <begin position="27"/>
        <end position="50"/>
    </location>
</feature>
<protein>
    <submittedName>
        <fullName evidence="9">MFS transporter</fullName>
    </submittedName>
</protein>
<dbReference type="PRINTS" id="PR01036">
    <property type="entry name" value="TCRTETB"/>
</dbReference>
<dbReference type="RefSeq" id="WP_119397901.1">
    <property type="nucleotide sequence ID" value="NZ_QWJJ01000003.1"/>
</dbReference>
<dbReference type="InterPro" id="IPR036259">
    <property type="entry name" value="MFS_trans_sf"/>
</dbReference>
<evidence type="ECO:0000256" key="6">
    <source>
        <dbReference type="ARBA" id="ARBA00023136"/>
    </source>
</evidence>
<proteinExistence type="predicted"/>
<dbReference type="Proteomes" id="UP000265848">
    <property type="component" value="Unassembled WGS sequence"/>
</dbReference>
<evidence type="ECO:0000313" key="9">
    <source>
        <dbReference type="EMBL" id="RII40022.1"/>
    </source>
</evidence>
<dbReference type="Gene3D" id="1.20.1720.10">
    <property type="entry name" value="Multidrug resistance protein D"/>
    <property type="match status" value="1"/>
</dbReference>
<keyword evidence="3" id="KW-1003">Cell membrane</keyword>
<keyword evidence="10" id="KW-1185">Reference proteome</keyword>
<dbReference type="OrthoDB" id="9812221at2"/>
<evidence type="ECO:0000256" key="4">
    <source>
        <dbReference type="ARBA" id="ARBA00022692"/>
    </source>
</evidence>
<feature type="transmembrane region" description="Helical" evidence="7">
    <location>
        <begin position="155"/>
        <end position="174"/>
    </location>
</feature>
<dbReference type="InterPro" id="IPR020846">
    <property type="entry name" value="MFS_dom"/>
</dbReference>
<feature type="transmembrane region" description="Helical" evidence="7">
    <location>
        <begin position="240"/>
        <end position="262"/>
    </location>
</feature>
<feature type="transmembrane region" description="Helical" evidence="7">
    <location>
        <begin position="283"/>
        <end position="306"/>
    </location>
</feature>
<dbReference type="PANTHER" id="PTHR23501:SF197">
    <property type="entry name" value="COMD"/>
    <property type="match status" value="1"/>
</dbReference>
<keyword evidence="4 7" id="KW-0812">Transmembrane</keyword>
<dbReference type="Pfam" id="PF07690">
    <property type="entry name" value="MFS_1"/>
    <property type="match status" value="1"/>
</dbReference>
<feature type="transmembrane region" description="Helical" evidence="7">
    <location>
        <begin position="118"/>
        <end position="143"/>
    </location>
</feature>
<dbReference type="Gene3D" id="1.20.1250.20">
    <property type="entry name" value="MFS general substrate transporter like domains"/>
    <property type="match status" value="1"/>
</dbReference>
<evidence type="ECO:0000256" key="7">
    <source>
        <dbReference type="SAM" id="Phobius"/>
    </source>
</evidence>
<dbReference type="InterPro" id="IPR011701">
    <property type="entry name" value="MFS"/>
</dbReference>
<organism evidence="9 10">
    <name type="scientific">Pseudooceanicola sediminis</name>
    <dbReference type="NCBI Taxonomy" id="2211117"/>
    <lineage>
        <taxon>Bacteria</taxon>
        <taxon>Pseudomonadati</taxon>
        <taxon>Pseudomonadota</taxon>
        <taxon>Alphaproteobacteria</taxon>
        <taxon>Rhodobacterales</taxon>
        <taxon>Paracoccaceae</taxon>
        <taxon>Pseudooceanicola</taxon>
    </lineage>
</organism>
<feature type="transmembrane region" description="Helical" evidence="7">
    <location>
        <begin position="180"/>
        <end position="202"/>
    </location>
</feature>
<feature type="transmembrane region" description="Helical" evidence="7">
    <location>
        <begin position="372"/>
        <end position="397"/>
    </location>
</feature>
<dbReference type="GO" id="GO:0022857">
    <property type="term" value="F:transmembrane transporter activity"/>
    <property type="evidence" value="ECO:0007669"/>
    <property type="project" value="InterPro"/>
</dbReference>
<feature type="transmembrane region" description="Helical" evidence="7">
    <location>
        <begin position="476"/>
        <end position="499"/>
    </location>
</feature>
<keyword evidence="6 7" id="KW-0472">Membrane</keyword>
<dbReference type="EMBL" id="QWJJ01000003">
    <property type="protein sequence ID" value="RII40022.1"/>
    <property type="molecule type" value="Genomic_DNA"/>
</dbReference>
<feature type="transmembrane region" description="Helical" evidence="7">
    <location>
        <begin position="347"/>
        <end position="366"/>
    </location>
</feature>
<reference evidence="9 10" key="1">
    <citation type="submission" date="2018-08" db="EMBL/GenBank/DDBJ databases">
        <title>Pseudooceanicola sediminis CY03 in the family Rhodobacteracea.</title>
        <authorList>
            <person name="Zhang Y.-J."/>
        </authorList>
    </citation>
    <scope>NUCLEOTIDE SEQUENCE [LARGE SCALE GENOMIC DNA]</scope>
    <source>
        <strain evidence="9 10">CY03</strain>
    </source>
</reference>